<gene>
    <name evidence="2" type="ORF">NZ47_11420</name>
</gene>
<dbReference type="Proteomes" id="UP000030993">
    <property type="component" value="Unassembled WGS sequence"/>
</dbReference>
<dbReference type="PROSITE" id="PS51273">
    <property type="entry name" value="GATASE_TYPE_1"/>
    <property type="match status" value="1"/>
</dbReference>
<proteinExistence type="predicted"/>
<keyword evidence="3" id="KW-1185">Reference proteome</keyword>
<protein>
    <recommendedName>
        <fullName evidence="1">Glutamine amidotransferase domain-containing protein</fullName>
    </recommendedName>
</protein>
<dbReference type="InterPro" id="IPR017926">
    <property type="entry name" value="GATASE"/>
</dbReference>
<feature type="domain" description="Glutamine amidotransferase" evidence="1">
    <location>
        <begin position="42"/>
        <end position="182"/>
    </location>
</feature>
<dbReference type="Pfam" id="PF00117">
    <property type="entry name" value="GATase"/>
    <property type="match status" value="1"/>
</dbReference>
<accession>A0A0B2JUF5</accession>
<dbReference type="InterPro" id="IPR029062">
    <property type="entry name" value="Class_I_gatase-like"/>
</dbReference>
<organism evidence="2 3">
    <name type="scientific">Anaerovibrio lipolyticus</name>
    <dbReference type="NCBI Taxonomy" id="82374"/>
    <lineage>
        <taxon>Bacteria</taxon>
        <taxon>Bacillati</taxon>
        <taxon>Bacillota</taxon>
        <taxon>Negativicutes</taxon>
        <taxon>Selenomonadales</taxon>
        <taxon>Selenomonadaceae</taxon>
        <taxon>Anaerovibrio</taxon>
    </lineage>
</organism>
<dbReference type="Gene3D" id="3.40.50.880">
    <property type="match status" value="1"/>
</dbReference>
<dbReference type="SUPFAM" id="SSF52317">
    <property type="entry name" value="Class I glutamine amidotransferase-like"/>
    <property type="match status" value="1"/>
</dbReference>
<evidence type="ECO:0000259" key="1">
    <source>
        <dbReference type="Pfam" id="PF00117"/>
    </source>
</evidence>
<evidence type="ECO:0000313" key="2">
    <source>
        <dbReference type="EMBL" id="KHM51284.1"/>
    </source>
</evidence>
<reference evidence="2 3" key="1">
    <citation type="journal article" date="2013" name="PLoS ONE">
        <title>Identification and characterization of three novel lipases belonging to families II and V from Anaerovibrio lipolyticus 5ST.</title>
        <authorList>
            <person name="Prive F."/>
            <person name="Kaderbhai N.N."/>
            <person name="Girdwood S."/>
            <person name="Worgan H.J."/>
            <person name="Pinloche E."/>
            <person name="Scollan N.D."/>
            <person name="Huws S.A."/>
            <person name="Newbold C.J."/>
        </authorList>
    </citation>
    <scope>NUCLEOTIDE SEQUENCE [LARGE SCALE GENOMIC DNA]</scope>
    <source>
        <strain evidence="2 3">5S</strain>
    </source>
</reference>
<sequence>MRPVLFTQRVEIVGAYGERRDAADQRVADFIYACGFLPIPLPNDPIKTEQIFHAINIVGIVLTGGNSLVKYGGNAPERDGTDRILLELAVQKEMPLYGFCRGMQSILDYFGNELVEVEDHVAVRHMVAGAEETQEVNSYHNQGCLNIVSEELEALLETDDGVIEKICHKRLPILGTMWHPEREIPFRGADIAMIRELFGGNRL</sequence>
<name>A0A0B2JUF5_9FIRM</name>
<dbReference type="AlphaFoldDB" id="A0A0B2JUF5"/>
<comment type="caution">
    <text evidence="2">The sequence shown here is derived from an EMBL/GenBank/DDBJ whole genome shotgun (WGS) entry which is preliminary data.</text>
</comment>
<evidence type="ECO:0000313" key="3">
    <source>
        <dbReference type="Proteomes" id="UP000030993"/>
    </source>
</evidence>
<dbReference type="STRING" id="82374.NZ47_11420"/>
<dbReference type="EMBL" id="JSCE01000210">
    <property type="protein sequence ID" value="KHM51284.1"/>
    <property type="molecule type" value="Genomic_DNA"/>
</dbReference>